<proteinExistence type="predicted"/>
<accession>A0ABR3FEI4</accession>
<evidence type="ECO:0000313" key="2">
    <source>
        <dbReference type="EMBL" id="KAL0573737.1"/>
    </source>
</evidence>
<feature type="signal peptide" evidence="1">
    <location>
        <begin position="1"/>
        <end position="19"/>
    </location>
</feature>
<evidence type="ECO:0000256" key="1">
    <source>
        <dbReference type="SAM" id="SignalP"/>
    </source>
</evidence>
<organism evidence="2 3">
    <name type="scientific">Marasmius crinis-equi</name>
    <dbReference type="NCBI Taxonomy" id="585013"/>
    <lineage>
        <taxon>Eukaryota</taxon>
        <taxon>Fungi</taxon>
        <taxon>Dikarya</taxon>
        <taxon>Basidiomycota</taxon>
        <taxon>Agaricomycotina</taxon>
        <taxon>Agaricomycetes</taxon>
        <taxon>Agaricomycetidae</taxon>
        <taxon>Agaricales</taxon>
        <taxon>Marasmiineae</taxon>
        <taxon>Marasmiaceae</taxon>
        <taxon>Marasmius</taxon>
    </lineage>
</organism>
<feature type="chain" id="PRO_5045405502" evidence="1">
    <location>
        <begin position="20"/>
        <end position="91"/>
    </location>
</feature>
<reference evidence="2 3" key="1">
    <citation type="submission" date="2024-02" db="EMBL/GenBank/DDBJ databases">
        <title>A draft genome for the cacao thread blight pathogen Marasmius crinis-equi.</title>
        <authorList>
            <person name="Cohen S.P."/>
            <person name="Baruah I.K."/>
            <person name="Amoako-Attah I."/>
            <person name="Bukari Y."/>
            <person name="Meinhardt L.W."/>
            <person name="Bailey B.A."/>
        </authorList>
    </citation>
    <scope>NUCLEOTIDE SEQUENCE [LARGE SCALE GENOMIC DNA]</scope>
    <source>
        <strain evidence="2 3">GH-76</strain>
    </source>
</reference>
<dbReference type="Proteomes" id="UP001465976">
    <property type="component" value="Unassembled WGS sequence"/>
</dbReference>
<sequence length="91" mass="10000">MNSKTTALAICFLTSLTQKLPNTVKIAGPDDRIAHVFKAVPESNLPLKQWEVFVQQMDLLFGEDVRDSKNNLANITGGPQGMDCVGVKRVQ</sequence>
<keyword evidence="3" id="KW-1185">Reference proteome</keyword>
<dbReference type="EMBL" id="JBAHYK010000470">
    <property type="protein sequence ID" value="KAL0573737.1"/>
    <property type="molecule type" value="Genomic_DNA"/>
</dbReference>
<keyword evidence="1" id="KW-0732">Signal</keyword>
<evidence type="ECO:0000313" key="3">
    <source>
        <dbReference type="Proteomes" id="UP001465976"/>
    </source>
</evidence>
<name>A0ABR3FEI4_9AGAR</name>
<gene>
    <name evidence="2" type="ORF">V5O48_008213</name>
</gene>
<comment type="caution">
    <text evidence="2">The sequence shown here is derived from an EMBL/GenBank/DDBJ whole genome shotgun (WGS) entry which is preliminary data.</text>
</comment>
<protein>
    <submittedName>
        <fullName evidence="2">Uncharacterized protein</fullName>
    </submittedName>
</protein>